<dbReference type="InterPro" id="IPR001173">
    <property type="entry name" value="Glyco_trans_2-like"/>
</dbReference>
<evidence type="ECO:0000256" key="1">
    <source>
        <dbReference type="ARBA" id="ARBA00023157"/>
    </source>
</evidence>
<comment type="caution">
    <text evidence="3">The sequence shown here is derived from an EMBL/GenBank/DDBJ whole genome shotgun (WGS) entry which is preliminary data.</text>
</comment>
<reference evidence="3" key="1">
    <citation type="submission" date="2021-04" db="EMBL/GenBank/DDBJ databases">
        <authorList>
            <consortium name="Molecular Ecology Group"/>
        </authorList>
    </citation>
    <scope>NUCLEOTIDE SEQUENCE</scope>
</reference>
<dbReference type="Proteomes" id="UP000678393">
    <property type="component" value="Unassembled WGS sequence"/>
</dbReference>
<protein>
    <recommendedName>
        <fullName evidence="2">Glycosyltransferase 2-like domain-containing protein</fullName>
    </recommendedName>
</protein>
<dbReference type="PANTHER" id="PTHR11675">
    <property type="entry name" value="N-ACETYLGALACTOSAMINYLTRANSFERASE"/>
    <property type="match status" value="1"/>
</dbReference>
<dbReference type="GO" id="GO:0006493">
    <property type="term" value="P:protein O-linked glycosylation"/>
    <property type="evidence" value="ECO:0007669"/>
    <property type="project" value="TreeGrafter"/>
</dbReference>
<evidence type="ECO:0000313" key="3">
    <source>
        <dbReference type="EMBL" id="CAG5125649.1"/>
    </source>
</evidence>
<feature type="domain" description="Glycosyltransferase 2-like" evidence="2">
    <location>
        <begin position="185"/>
        <end position="225"/>
    </location>
</feature>
<sequence>MQMEVPGGSVEYLPKNLFDQSLHSLDPETKPSDYRYASHSLLPEEKRHRSNKENTLPFFKDTKFEKETITLPDPGRFSKQKINDEVNRGFYLESDKHVPIENNGTSKESSALVKHMKFTNNRVSVGQTGIEPSQAHRLKNDGFELYSYNVTVSDQLPLKRDIPDTRPVGCGSLPAYTAENLARSTVIICFHNEALSVLLRTVHSVLGRTPRHLLEKVILVDDFSTQ</sequence>
<name>A0A8S3Z902_9EUPU</name>
<dbReference type="EMBL" id="CAJHNH020002115">
    <property type="protein sequence ID" value="CAG5125649.1"/>
    <property type="molecule type" value="Genomic_DNA"/>
</dbReference>
<keyword evidence="1" id="KW-1015">Disulfide bond</keyword>
<dbReference type="AlphaFoldDB" id="A0A8S3Z902"/>
<keyword evidence="4" id="KW-1185">Reference proteome</keyword>
<dbReference type="GO" id="GO:0005794">
    <property type="term" value="C:Golgi apparatus"/>
    <property type="evidence" value="ECO:0007669"/>
    <property type="project" value="TreeGrafter"/>
</dbReference>
<gene>
    <name evidence="3" type="ORF">CUNI_LOCUS11207</name>
</gene>
<feature type="non-terminal residue" evidence="3">
    <location>
        <position position="226"/>
    </location>
</feature>
<dbReference type="PANTHER" id="PTHR11675:SF119">
    <property type="entry name" value="POLYPEPTIDE N-ACETYLGALACTOSAMINYLTRANSFERASE 2"/>
    <property type="match status" value="1"/>
</dbReference>
<evidence type="ECO:0000313" key="4">
    <source>
        <dbReference type="Proteomes" id="UP000678393"/>
    </source>
</evidence>
<dbReference type="InterPro" id="IPR029044">
    <property type="entry name" value="Nucleotide-diphossugar_trans"/>
</dbReference>
<dbReference type="SUPFAM" id="SSF53448">
    <property type="entry name" value="Nucleotide-diphospho-sugar transferases"/>
    <property type="match status" value="1"/>
</dbReference>
<accession>A0A8S3Z902</accession>
<dbReference type="GO" id="GO:0004653">
    <property type="term" value="F:polypeptide N-acetylgalactosaminyltransferase activity"/>
    <property type="evidence" value="ECO:0007669"/>
    <property type="project" value="TreeGrafter"/>
</dbReference>
<dbReference type="Gene3D" id="3.90.550.10">
    <property type="entry name" value="Spore Coat Polysaccharide Biosynthesis Protein SpsA, Chain A"/>
    <property type="match status" value="1"/>
</dbReference>
<dbReference type="Pfam" id="PF00535">
    <property type="entry name" value="Glycos_transf_2"/>
    <property type="match status" value="1"/>
</dbReference>
<dbReference type="OrthoDB" id="6280159at2759"/>
<evidence type="ECO:0000259" key="2">
    <source>
        <dbReference type="Pfam" id="PF00535"/>
    </source>
</evidence>
<proteinExistence type="predicted"/>
<organism evidence="3 4">
    <name type="scientific">Candidula unifasciata</name>
    <dbReference type="NCBI Taxonomy" id="100452"/>
    <lineage>
        <taxon>Eukaryota</taxon>
        <taxon>Metazoa</taxon>
        <taxon>Spiralia</taxon>
        <taxon>Lophotrochozoa</taxon>
        <taxon>Mollusca</taxon>
        <taxon>Gastropoda</taxon>
        <taxon>Heterobranchia</taxon>
        <taxon>Euthyneura</taxon>
        <taxon>Panpulmonata</taxon>
        <taxon>Eupulmonata</taxon>
        <taxon>Stylommatophora</taxon>
        <taxon>Helicina</taxon>
        <taxon>Helicoidea</taxon>
        <taxon>Geomitridae</taxon>
        <taxon>Candidula</taxon>
    </lineage>
</organism>